<evidence type="ECO:0000256" key="1">
    <source>
        <dbReference type="SAM" id="MobiDB-lite"/>
    </source>
</evidence>
<feature type="compositionally biased region" description="Basic and acidic residues" evidence="1">
    <location>
        <begin position="516"/>
        <end position="538"/>
    </location>
</feature>
<name>A0AAD1X3P9_EUPCR</name>
<reference evidence="2" key="1">
    <citation type="submission" date="2023-07" db="EMBL/GenBank/DDBJ databases">
        <authorList>
            <consortium name="AG Swart"/>
            <person name="Singh M."/>
            <person name="Singh A."/>
            <person name="Seah K."/>
            <person name="Emmerich C."/>
        </authorList>
    </citation>
    <scope>NUCLEOTIDE SEQUENCE</scope>
    <source>
        <strain evidence="2">DP1</strain>
    </source>
</reference>
<sequence length="568" mass="65637">MEDESNENSTNIHPFKCFRASQEENPNAAPEIDSSHSGDCNTPDNVVPLKRVIRSKKNTTASILGRRTNNHRKINSIIITSLHGKKPNNPTSNTPDKRMTFPVLYEQTTPGIINLKSLKKIFIKPKDAELEPSRDRPPLTIVEPLGGGKACTLPKDINLKDPEFARPNGISKRKKLKFNSYEFLEDSNGTSSVDTTILLKGTPNRQWKSYNKFIKNKKGKDDGMSMIKKYSKPYQRVNRKITSVFIKGNKVFKPKKSHLMDRKENIKQVPVESLLAHKKAFQKIPLGTDPRRILILEKYRKDQNNYIEYLRTMNLFKKGLLKLALDIFNNYIHNKGHHQPKMLLLMSSSKIQKKVKEINNDLEMVKERIEMDDSSNKDSQGQGISLRSSAFNAKSYIINMMSSGSGRKGAIKDASQEKFRMSKFSKHSQIKVGPKGEPKKLFKSYSEFECIKKFEPNQAIDMEAIKRVRRMEAMRKTREKVALQIFNHKKFLKEINKAHPQKRSKTSKGFWNFMPHSKEEEERQQEEKRSQLRKKQYDMGKIVMKVMSHSLKDSQKKDRIGRKGQQVQ</sequence>
<dbReference type="AlphaFoldDB" id="A0AAD1X3P9"/>
<feature type="region of interest" description="Disordered" evidence="1">
    <location>
        <begin position="23"/>
        <end position="46"/>
    </location>
</feature>
<keyword evidence="3" id="KW-1185">Reference proteome</keyword>
<accession>A0AAD1X3P9</accession>
<evidence type="ECO:0000313" key="3">
    <source>
        <dbReference type="Proteomes" id="UP001295684"/>
    </source>
</evidence>
<feature type="region of interest" description="Disordered" evidence="1">
    <location>
        <begin position="496"/>
        <end position="568"/>
    </location>
</feature>
<proteinExistence type="predicted"/>
<feature type="compositionally biased region" description="Polar residues" evidence="1">
    <location>
        <begin position="35"/>
        <end position="44"/>
    </location>
</feature>
<protein>
    <submittedName>
        <fullName evidence="2">Uncharacterized protein</fullName>
    </submittedName>
</protein>
<dbReference type="Proteomes" id="UP001295684">
    <property type="component" value="Unassembled WGS sequence"/>
</dbReference>
<dbReference type="EMBL" id="CAMPGE010000806">
    <property type="protein sequence ID" value="CAI2359564.1"/>
    <property type="molecule type" value="Genomic_DNA"/>
</dbReference>
<gene>
    <name evidence="2" type="ORF">ECRASSUSDP1_LOCUS856</name>
</gene>
<evidence type="ECO:0000313" key="2">
    <source>
        <dbReference type="EMBL" id="CAI2359564.1"/>
    </source>
</evidence>
<organism evidence="2 3">
    <name type="scientific">Euplotes crassus</name>
    <dbReference type="NCBI Taxonomy" id="5936"/>
    <lineage>
        <taxon>Eukaryota</taxon>
        <taxon>Sar</taxon>
        <taxon>Alveolata</taxon>
        <taxon>Ciliophora</taxon>
        <taxon>Intramacronucleata</taxon>
        <taxon>Spirotrichea</taxon>
        <taxon>Hypotrichia</taxon>
        <taxon>Euplotida</taxon>
        <taxon>Euplotidae</taxon>
        <taxon>Moneuplotes</taxon>
    </lineage>
</organism>
<comment type="caution">
    <text evidence="2">The sequence shown here is derived from an EMBL/GenBank/DDBJ whole genome shotgun (WGS) entry which is preliminary data.</text>
</comment>